<dbReference type="GeneTree" id="ENSGT00780000122095"/>
<evidence type="ECO:0000313" key="4">
    <source>
        <dbReference type="Ensembl" id="ENSUMAP00000008556"/>
    </source>
</evidence>
<keyword evidence="2" id="KW-0547">Nucleotide-binding</keyword>
<dbReference type="GO" id="GO:0042352">
    <property type="term" value="P:GDP-L-fucose salvage"/>
    <property type="evidence" value="ECO:0007669"/>
    <property type="project" value="Ensembl"/>
</dbReference>
<dbReference type="Gene3D" id="2.160.10.10">
    <property type="entry name" value="Hexapeptide repeat proteins"/>
    <property type="match status" value="1"/>
</dbReference>
<feature type="domain" description="GDP-fucose pyrophosphorylase" evidence="3">
    <location>
        <begin position="122"/>
        <end position="542"/>
    </location>
</feature>
<organism evidence="4">
    <name type="scientific">Ursus maritimus</name>
    <name type="common">Polar bear</name>
    <name type="synonym">Thalarctos maritimus</name>
    <dbReference type="NCBI Taxonomy" id="29073"/>
    <lineage>
        <taxon>Eukaryota</taxon>
        <taxon>Metazoa</taxon>
        <taxon>Chordata</taxon>
        <taxon>Craniata</taxon>
        <taxon>Vertebrata</taxon>
        <taxon>Euteleostomi</taxon>
        <taxon>Mammalia</taxon>
        <taxon>Eutheria</taxon>
        <taxon>Laurasiatheria</taxon>
        <taxon>Carnivora</taxon>
        <taxon>Caniformia</taxon>
        <taxon>Ursidae</taxon>
        <taxon>Ursus</taxon>
    </lineage>
</organism>
<dbReference type="KEGG" id="umr:121099733"/>
<reference evidence="4" key="1">
    <citation type="submission" date="2019-03" db="UniProtKB">
        <authorList>
            <consortium name="Ensembl"/>
        </authorList>
    </citation>
    <scope>IDENTIFICATION</scope>
</reference>
<dbReference type="InterPro" id="IPR012887">
    <property type="entry name" value="GDP_fucose_pyrophosphorylase"/>
</dbReference>
<dbReference type="InterPro" id="IPR012120">
    <property type="entry name" value="Fucose-1-phosphate_GuaTrfase"/>
</dbReference>
<keyword evidence="1" id="KW-0808">Transferase</keyword>
<dbReference type="PANTHER" id="PTHR15045:SF1">
    <property type="entry name" value="FUCOSE-1-PHOSPHATE GUANYLYLTRANSFERASE"/>
    <property type="match status" value="1"/>
</dbReference>
<dbReference type="RefSeq" id="XP_008688939.2">
    <property type="nucleotide sequence ID" value="XM_008690717.2"/>
</dbReference>
<sequence>MRAVPGRRYLEGFCWFREGVARAAAVAPVGVALREATQRKLRRFSELRGKPVAAGEFWDIVAVTAADEKQELAYKQQLSEKLKKKELPLGVQYHVFVDPAGAKIGNGGSTLCALRCLEKLYGDKWNSFTILLIHSGGYSQRLPNASALGKIFTALPFGNPIYQMLELKLAMYIDFPSHMNPGILVTCADDIELYSIGECEFIRFDKPGFTALAHPSSLTVGTTHGVFVLEPFNDLEYRDLEYRCCHRFLHKPSIEKMHQFDAVYRPDTPSLKLDSEYVYTDSLFYMDHKSAKKLLDFYEKIGTLNCEIDAYGDFLQALGPGATVEYTRNTSNVTKEEAELIDMRQRIFHLLKGTSLNVVVLNNSRFYHIGTTEEYLFHFTSDSSLKSELGLQSIAFSIFPVIPECSGNTSCIIQSVLDSRCSVAAGSVVEYSRLGPDVSVGENCIISGCHIMTTAVLPAYSFLCSLSLKMNGHLKYSTMAFGVQDNLKKNVKTLSDLKLLQFFGVCFLSCLDIWNLKVTEELFSGNKTCLSLWNARIFPVCSSLSDSVTTSLKMLNAIQNKSAFSLNNYTLLSIEEMLVYKDVEDMITYREQIFLEITLNRKQSDLETS</sequence>
<proteinExistence type="predicted"/>
<dbReference type="GO" id="GO:0000166">
    <property type="term" value="F:nucleotide binding"/>
    <property type="evidence" value="ECO:0007669"/>
    <property type="project" value="UniProtKB-KW"/>
</dbReference>
<evidence type="ECO:0000259" key="3">
    <source>
        <dbReference type="Pfam" id="PF07959"/>
    </source>
</evidence>
<evidence type="ECO:0000256" key="2">
    <source>
        <dbReference type="ARBA" id="ARBA00022741"/>
    </source>
</evidence>
<accession>A0A452TK40</accession>
<dbReference type="SUPFAM" id="SSF51161">
    <property type="entry name" value="Trimeric LpxA-like enzymes"/>
    <property type="match status" value="1"/>
</dbReference>
<dbReference type="CTD" id="8790"/>
<gene>
    <name evidence="4" type="primary">FPGT</name>
</gene>
<name>A0A452TK40_URSMA</name>
<protein>
    <submittedName>
        <fullName evidence="4">Serine/threonine-protein kinase TNNI3K</fullName>
    </submittedName>
</protein>
<dbReference type="GO" id="GO:0042354">
    <property type="term" value="P:L-fucose metabolic process"/>
    <property type="evidence" value="ECO:0007669"/>
    <property type="project" value="Ensembl"/>
</dbReference>
<dbReference type="Ensembl" id="ENSUMAT00000010216.1">
    <property type="protein sequence ID" value="ENSUMAP00000008556.1"/>
    <property type="gene ID" value="ENSUMAG00000006532.1"/>
</dbReference>
<evidence type="ECO:0000256" key="1">
    <source>
        <dbReference type="ARBA" id="ARBA00022679"/>
    </source>
</evidence>
<dbReference type="PIRSF" id="PIRSF036640">
    <property type="entry name" value="FPGT"/>
    <property type="match status" value="1"/>
</dbReference>
<dbReference type="OMA" id="DMIAYRE"/>
<dbReference type="GO" id="GO:0047341">
    <property type="term" value="F:fucose-1-phosphate guanylyltransferase activity"/>
    <property type="evidence" value="ECO:0007669"/>
    <property type="project" value="Ensembl"/>
</dbReference>
<dbReference type="PANTHER" id="PTHR15045">
    <property type="entry name" value="FUCOSE-1-PHOSPHATE GUANYLYLTRANSFERASE"/>
    <property type="match status" value="1"/>
</dbReference>
<dbReference type="InterPro" id="IPR011004">
    <property type="entry name" value="Trimer_LpxA-like_sf"/>
</dbReference>
<dbReference type="OrthoDB" id="10062280at2759"/>
<dbReference type="Pfam" id="PF07959">
    <property type="entry name" value="Fucose_pyrophosphorylase"/>
    <property type="match status" value="1"/>
</dbReference>
<dbReference type="AlphaFoldDB" id="A0A452TK40"/>
<dbReference type="GeneID" id="121099733"/>